<evidence type="ECO:0000313" key="3">
    <source>
        <dbReference type="EMBL" id="PXW64855.1"/>
    </source>
</evidence>
<dbReference type="GO" id="GO:0030288">
    <property type="term" value="C:outer membrane-bounded periplasmic space"/>
    <property type="evidence" value="ECO:0007669"/>
    <property type="project" value="TreeGrafter"/>
</dbReference>
<dbReference type="Pfam" id="PF13343">
    <property type="entry name" value="SBP_bac_6"/>
    <property type="match status" value="1"/>
</dbReference>
<sequence>MSAKALLFATSLLAAAVASGPAALAQAERDAKISFFMFAGSGSDVVPKEVIADYLKKNPKVGIDIVETTNAIIYPKMVTARRTTPDQPLVHCGFFNADTINRGDADDMWETLNKANIPNMANTLPSYARPEARGVPYQAMGIGLLYNTRVMKEPPTSWSVLWSPDSRGKIVTFDNDLRLVGLVSKLNGADEKNPDIGFKLLSENAKNFRALVDSNDALKNLVISGDAPIAPWFSSVSDVWIKEGSPVGFAVPKEGAIAFPIYMAIAKGVTPAQRAVCEDLLNELLTPDRAGRYALVTSSIPLVTNATLSKEQVENPILNPAIAKNAVQIDFAYIATVAADWRDRWAREIKLKMR</sequence>
<dbReference type="EMBL" id="QJJK01000001">
    <property type="protein sequence ID" value="PXW64855.1"/>
    <property type="molecule type" value="Genomic_DNA"/>
</dbReference>
<proteinExistence type="predicted"/>
<name>A0A2V3UHK4_9HYPH</name>
<protein>
    <submittedName>
        <fullName evidence="3">Putative spermidine/putrescine transport system substrate-binding protein</fullName>
    </submittedName>
</protein>
<gene>
    <name evidence="3" type="ORF">C7450_101614</name>
</gene>
<keyword evidence="1 2" id="KW-0732">Signal</keyword>
<dbReference type="PANTHER" id="PTHR30006">
    <property type="entry name" value="THIAMINE-BINDING PERIPLASMIC PROTEIN-RELATED"/>
    <property type="match status" value="1"/>
</dbReference>
<dbReference type="RefSeq" id="WP_110372883.1">
    <property type="nucleotide sequence ID" value="NZ_JAHBRY010000001.1"/>
</dbReference>
<accession>A0A2V3UHK4</accession>
<feature type="signal peptide" evidence="2">
    <location>
        <begin position="1"/>
        <end position="27"/>
    </location>
</feature>
<dbReference type="PANTHER" id="PTHR30006:SF2">
    <property type="entry name" value="ABC TRANSPORTER SUBSTRATE-BINDING PROTEIN"/>
    <property type="match status" value="1"/>
</dbReference>
<dbReference type="AlphaFoldDB" id="A0A2V3UHK4"/>
<dbReference type="Gene3D" id="3.40.190.10">
    <property type="entry name" value="Periplasmic binding protein-like II"/>
    <property type="match status" value="2"/>
</dbReference>
<evidence type="ECO:0000313" key="4">
    <source>
        <dbReference type="Proteomes" id="UP000248021"/>
    </source>
</evidence>
<dbReference type="SUPFAM" id="SSF53850">
    <property type="entry name" value="Periplasmic binding protein-like II"/>
    <property type="match status" value="1"/>
</dbReference>
<dbReference type="GO" id="GO:0015888">
    <property type="term" value="P:thiamine transport"/>
    <property type="evidence" value="ECO:0007669"/>
    <property type="project" value="TreeGrafter"/>
</dbReference>
<comment type="caution">
    <text evidence="3">The sequence shown here is derived from an EMBL/GenBank/DDBJ whole genome shotgun (WGS) entry which is preliminary data.</text>
</comment>
<dbReference type="Proteomes" id="UP000248021">
    <property type="component" value="Unassembled WGS sequence"/>
</dbReference>
<keyword evidence="4" id="KW-1185">Reference proteome</keyword>
<feature type="chain" id="PRO_5016038249" evidence="2">
    <location>
        <begin position="28"/>
        <end position="354"/>
    </location>
</feature>
<reference evidence="3 4" key="1">
    <citation type="submission" date="2018-05" db="EMBL/GenBank/DDBJ databases">
        <title>Genomic Encyclopedia of Type Strains, Phase IV (KMG-IV): sequencing the most valuable type-strain genomes for metagenomic binning, comparative biology and taxonomic classification.</title>
        <authorList>
            <person name="Goeker M."/>
        </authorList>
    </citation>
    <scope>NUCLEOTIDE SEQUENCE [LARGE SCALE GENOMIC DNA]</scope>
    <source>
        <strain evidence="3 4">DSM 6462</strain>
    </source>
</reference>
<dbReference type="GO" id="GO:0030976">
    <property type="term" value="F:thiamine pyrophosphate binding"/>
    <property type="evidence" value="ECO:0007669"/>
    <property type="project" value="TreeGrafter"/>
</dbReference>
<dbReference type="GO" id="GO:0030975">
    <property type="term" value="F:thiamine binding"/>
    <property type="evidence" value="ECO:0007669"/>
    <property type="project" value="TreeGrafter"/>
</dbReference>
<dbReference type="OrthoDB" id="7811527at2"/>
<evidence type="ECO:0000256" key="2">
    <source>
        <dbReference type="SAM" id="SignalP"/>
    </source>
</evidence>
<evidence type="ECO:0000256" key="1">
    <source>
        <dbReference type="ARBA" id="ARBA00022729"/>
    </source>
</evidence>
<organism evidence="3 4">
    <name type="scientific">Chelatococcus asaccharovorans</name>
    <dbReference type="NCBI Taxonomy" id="28210"/>
    <lineage>
        <taxon>Bacteria</taxon>
        <taxon>Pseudomonadati</taxon>
        <taxon>Pseudomonadota</taxon>
        <taxon>Alphaproteobacteria</taxon>
        <taxon>Hyphomicrobiales</taxon>
        <taxon>Chelatococcaceae</taxon>
        <taxon>Chelatococcus</taxon>
    </lineage>
</organism>